<dbReference type="Proteomes" id="UP000241394">
    <property type="component" value="Chromosome LG8"/>
</dbReference>
<dbReference type="InterPro" id="IPR040389">
    <property type="entry name" value="SMR"/>
</dbReference>
<reference evidence="5" key="2">
    <citation type="journal article" date="2018" name="BMC Genomics">
        <title>A manually annotated Actinidia chinensis var. chinensis (kiwifruit) genome highlights the challenges associated with draft genomes and gene prediction in plants.</title>
        <authorList>
            <person name="Pilkington S.M."/>
            <person name="Crowhurst R."/>
            <person name="Hilario E."/>
            <person name="Nardozza S."/>
            <person name="Fraser L."/>
            <person name="Peng Y."/>
            <person name="Gunaseelan K."/>
            <person name="Simpson R."/>
            <person name="Tahir J."/>
            <person name="Deroles S.C."/>
            <person name="Templeton K."/>
            <person name="Luo Z."/>
            <person name="Davy M."/>
            <person name="Cheng C."/>
            <person name="McNeilage M."/>
            <person name="Scaglione D."/>
            <person name="Liu Y."/>
            <person name="Zhang Q."/>
            <person name="Datson P."/>
            <person name="De Silva N."/>
            <person name="Gardiner S.E."/>
            <person name="Bassett H."/>
            <person name="Chagne D."/>
            <person name="McCallum J."/>
            <person name="Dzierzon H."/>
            <person name="Deng C."/>
            <person name="Wang Y.Y."/>
            <person name="Barron L."/>
            <person name="Manako K."/>
            <person name="Bowen J."/>
            <person name="Foster T.M."/>
            <person name="Erridge Z.A."/>
            <person name="Tiffin H."/>
            <person name="Waite C.N."/>
            <person name="Davies K.M."/>
            <person name="Grierson E.P."/>
            <person name="Laing W.A."/>
            <person name="Kirk R."/>
            <person name="Chen X."/>
            <person name="Wood M."/>
            <person name="Montefiori M."/>
            <person name="Brummell D.A."/>
            <person name="Schwinn K.E."/>
            <person name="Catanach A."/>
            <person name="Fullerton C."/>
            <person name="Li D."/>
            <person name="Meiyalaghan S."/>
            <person name="Nieuwenhuizen N."/>
            <person name="Read N."/>
            <person name="Prakash R."/>
            <person name="Hunter D."/>
            <person name="Zhang H."/>
            <person name="McKenzie M."/>
            <person name="Knabel M."/>
            <person name="Harris A."/>
            <person name="Allan A.C."/>
            <person name="Gleave A."/>
            <person name="Chen A."/>
            <person name="Janssen B.J."/>
            <person name="Plunkett B."/>
            <person name="Ampomah-Dwamena C."/>
            <person name="Voogd C."/>
            <person name="Leif D."/>
            <person name="Lafferty D."/>
            <person name="Souleyre E.J.F."/>
            <person name="Varkonyi-Gasic E."/>
            <person name="Gambi F."/>
            <person name="Hanley J."/>
            <person name="Yao J.L."/>
            <person name="Cheung J."/>
            <person name="David K.M."/>
            <person name="Warren B."/>
            <person name="Marsh K."/>
            <person name="Snowden K.C."/>
            <person name="Lin-Wang K."/>
            <person name="Brian L."/>
            <person name="Martinez-Sanchez M."/>
            <person name="Wang M."/>
            <person name="Ileperuma N."/>
            <person name="Macnee N."/>
            <person name="Campin R."/>
            <person name="McAtee P."/>
            <person name="Drummond R.S.M."/>
            <person name="Espley R.V."/>
            <person name="Ireland H.S."/>
            <person name="Wu R."/>
            <person name="Atkinson R.G."/>
            <person name="Karunairetnam S."/>
            <person name="Bulley S."/>
            <person name="Chunkath S."/>
            <person name="Hanley Z."/>
            <person name="Storey R."/>
            <person name="Thrimawithana A.H."/>
            <person name="Thomson S."/>
            <person name="David C."/>
            <person name="Testolin R."/>
            <person name="Huang H."/>
            <person name="Hellens R.P."/>
            <person name="Schaffer R.J."/>
        </authorList>
    </citation>
    <scope>NUCLEOTIDE SEQUENCE [LARGE SCALE GENOMIC DNA]</scope>
    <source>
        <strain evidence="5">cv. Red5</strain>
    </source>
</reference>
<dbReference type="GO" id="GO:0005634">
    <property type="term" value="C:nucleus"/>
    <property type="evidence" value="ECO:0007669"/>
    <property type="project" value="TreeGrafter"/>
</dbReference>
<dbReference type="OrthoDB" id="650965at2759"/>
<keyword evidence="2" id="KW-0131">Cell cycle</keyword>
<dbReference type="OMA" id="RECRIPL"/>
<dbReference type="FunCoup" id="A0A2R6R899">
    <property type="interactions" value="2"/>
</dbReference>
<proteinExistence type="predicted"/>
<accession>A0A2R6R899</accession>
<evidence type="ECO:0000256" key="1">
    <source>
        <dbReference type="ARBA" id="ARBA00023013"/>
    </source>
</evidence>
<name>A0A2R6R899_ACTCC</name>
<feature type="region of interest" description="Disordered" evidence="3">
    <location>
        <begin position="21"/>
        <end position="45"/>
    </location>
</feature>
<comment type="caution">
    <text evidence="4">The sequence shown here is derived from an EMBL/GenBank/DDBJ whole genome shotgun (WGS) entry which is preliminary data.</text>
</comment>
<sequence>MEVMIEEENCTTPKHCQIPAVSECPPTPKKKRSDRRIKMDQPKSGYFNPPDLDALFAVGYRAGACV</sequence>
<dbReference type="AlphaFoldDB" id="A0A2R6R899"/>
<organism evidence="4 5">
    <name type="scientific">Actinidia chinensis var. chinensis</name>
    <name type="common">Chinese soft-hair kiwi</name>
    <dbReference type="NCBI Taxonomy" id="1590841"/>
    <lineage>
        <taxon>Eukaryota</taxon>
        <taxon>Viridiplantae</taxon>
        <taxon>Streptophyta</taxon>
        <taxon>Embryophyta</taxon>
        <taxon>Tracheophyta</taxon>
        <taxon>Spermatophyta</taxon>
        <taxon>Magnoliopsida</taxon>
        <taxon>eudicotyledons</taxon>
        <taxon>Gunneridae</taxon>
        <taxon>Pentapetalae</taxon>
        <taxon>asterids</taxon>
        <taxon>Ericales</taxon>
        <taxon>Actinidiaceae</taxon>
        <taxon>Actinidia</taxon>
    </lineage>
</organism>
<reference evidence="4 5" key="1">
    <citation type="submission" date="2017-07" db="EMBL/GenBank/DDBJ databases">
        <title>An improved, manually edited Actinidia chinensis var. chinensis (kiwifruit) genome highlights the challenges associated with draft genomes and gene prediction in plants.</title>
        <authorList>
            <person name="Pilkington S."/>
            <person name="Crowhurst R."/>
            <person name="Hilario E."/>
            <person name="Nardozza S."/>
            <person name="Fraser L."/>
            <person name="Peng Y."/>
            <person name="Gunaseelan K."/>
            <person name="Simpson R."/>
            <person name="Tahir J."/>
            <person name="Deroles S."/>
            <person name="Templeton K."/>
            <person name="Luo Z."/>
            <person name="Davy M."/>
            <person name="Cheng C."/>
            <person name="Mcneilage M."/>
            <person name="Scaglione D."/>
            <person name="Liu Y."/>
            <person name="Zhang Q."/>
            <person name="Datson P."/>
            <person name="De Silva N."/>
            <person name="Gardiner S."/>
            <person name="Bassett H."/>
            <person name="Chagne D."/>
            <person name="Mccallum J."/>
            <person name="Dzierzon H."/>
            <person name="Deng C."/>
            <person name="Wang Y.-Y."/>
            <person name="Barron N."/>
            <person name="Manako K."/>
            <person name="Bowen J."/>
            <person name="Foster T."/>
            <person name="Erridge Z."/>
            <person name="Tiffin H."/>
            <person name="Waite C."/>
            <person name="Davies K."/>
            <person name="Grierson E."/>
            <person name="Laing W."/>
            <person name="Kirk R."/>
            <person name="Chen X."/>
            <person name="Wood M."/>
            <person name="Montefiori M."/>
            <person name="Brummell D."/>
            <person name="Schwinn K."/>
            <person name="Catanach A."/>
            <person name="Fullerton C."/>
            <person name="Li D."/>
            <person name="Meiyalaghan S."/>
            <person name="Nieuwenhuizen N."/>
            <person name="Read N."/>
            <person name="Prakash R."/>
            <person name="Hunter D."/>
            <person name="Zhang H."/>
            <person name="Mckenzie M."/>
            <person name="Knabel M."/>
            <person name="Harris A."/>
            <person name="Allan A."/>
            <person name="Chen A."/>
            <person name="Janssen B."/>
            <person name="Plunkett B."/>
            <person name="Dwamena C."/>
            <person name="Voogd C."/>
            <person name="Leif D."/>
            <person name="Lafferty D."/>
            <person name="Souleyre E."/>
            <person name="Varkonyi-Gasic E."/>
            <person name="Gambi F."/>
            <person name="Hanley J."/>
            <person name="Yao J.-L."/>
            <person name="Cheung J."/>
            <person name="David K."/>
            <person name="Warren B."/>
            <person name="Marsh K."/>
            <person name="Snowden K."/>
            <person name="Lin-Wang K."/>
            <person name="Brian L."/>
            <person name="Martinez-Sanchez M."/>
            <person name="Wang M."/>
            <person name="Ileperuma N."/>
            <person name="Macnee N."/>
            <person name="Campin R."/>
            <person name="Mcatee P."/>
            <person name="Drummond R."/>
            <person name="Espley R."/>
            <person name="Ireland H."/>
            <person name="Wu R."/>
            <person name="Atkinson R."/>
            <person name="Karunairetnam S."/>
            <person name="Bulley S."/>
            <person name="Chunkath S."/>
            <person name="Hanley Z."/>
            <person name="Storey R."/>
            <person name="Thrimawithana A."/>
            <person name="Thomson S."/>
            <person name="David C."/>
            <person name="Testolin R."/>
        </authorList>
    </citation>
    <scope>NUCLEOTIDE SEQUENCE [LARGE SCALE GENOMIC DNA]</scope>
    <source>
        <strain evidence="5">cv. Red5</strain>
        <tissue evidence="4">Young leaf</tissue>
    </source>
</reference>
<dbReference type="GO" id="GO:0032875">
    <property type="term" value="P:regulation of DNA endoreduplication"/>
    <property type="evidence" value="ECO:0007669"/>
    <property type="project" value="InterPro"/>
</dbReference>
<dbReference type="STRING" id="1590841.A0A2R6R899"/>
<dbReference type="Gramene" id="PSS23772">
    <property type="protein sequence ID" value="PSS23772"/>
    <property type="gene ID" value="CEY00_Acc08595"/>
</dbReference>
<protein>
    <submittedName>
        <fullName evidence="4">Protein SON like</fullName>
    </submittedName>
</protein>
<keyword evidence="1" id="KW-0649">Protein kinase inhibitor</keyword>
<gene>
    <name evidence="4" type="ORF">CEY00_Acc08595</name>
</gene>
<dbReference type="InParanoid" id="A0A2R6R899"/>
<evidence type="ECO:0000256" key="3">
    <source>
        <dbReference type="SAM" id="MobiDB-lite"/>
    </source>
</evidence>
<evidence type="ECO:0000313" key="4">
    <source>
        <dbReference type="EMBL" id="PSS23772.1"/>
    </source>
</evidence>
<dbReference type="GO" id="GO:0004860">
    <property type="term" value="F:protein kinase inhibitor activity"/>
    <property type="evidence" value="ECO:0007669"/>
    <property type="project" value="UniProtKB-KW"/>
</dbReference>
<dbReference type="PANTHER" id="PTHR33142">
    <property type="entry name" value="CYCLIN-DEPENDENT PROTEIN KINASE INHIBITOR SMR13"/>
    <property type="match status" value="1"/>
</dbReference>
<dbReference type="PANTHER" id="PTHR33142:SF15">
    <property type="entry name" value="CYCLIN-DEPENDENT PROTEIN KINASE INHIBITOR SMR4"/>
    <property type="match status" value="1"/>
</dbReference>
<dbReference type="EMBL" id="NKQK01000008">
    <property type="protein sequence ID" value="PSS23772.1"/>
    <property type="molecule type" value="Genomic_DNA"/>
</dbReference>
<evidence type="ECO:0000256" key="2">
    <source>
        <dbReference type="ARBA" id="ARBA00023306"/>
    </source>
</evidence>
<evidence type="ECO:0000313" key="5">
    <source>
        <dbReference type="Proteomes" id="UP000241394"/>
    </source>
</evidence>
<keyword evidence="5" id="KW-1185">Reference proteome</keyword>